<sequence length="500" mass="57114">MLQARIGSKFYCSRSELESYFYPFRELTVGMDQSFMTAYGKKKMLYADWTASGRLFRPIEHRLTDVYGPFVANTHTESNVTGSMMTAAYKQSQDIIKNHVHADKYDVLMTGGSGMTAMVNKLQRLLGIKVPEMVRHKIHLTQEERPVIFVTHMEHHSNHISWMETIGDVVIVEPDAEGRVSPEQLDRQLRGYRNRKLKIGAFTACSNVTGVQTPYHALSRKMHEHGGVCFIDFSASAPYVDINMHPAHPQEKLDAIYFSPHKFLGGPGTSGVLIVDSRLISSETPDHPGGGTVLWSNPWGGRRYKGEIEEREDGGTPGFLQTIKTALCITLKEKMGTQQIRQREREMLGILMPKLRSIPGLHVLDGHLNERHGIVSFHMDNIHYNLMVRLLNDRYGIQTRGGCSCAGIFGHYIFNMNQSMSRQITDSIDTRDFSHKPGWVRISLHPIMTNHEIEYIVHAIHDITDNIEAYRKDYVYIPQNNEFHHIKSVPSFLSEQWFSW</sequence>
<protein>
    <submittedName>
        <fullName evidence="4">Selenocysteine lyase/cysteine desulfurase</fullName>
    </submittedName>
</protein>
<dbReference type="GO" id="GO:0016829">
    <property type="term" value="F:lyase activity"/>
    <property type="evidence" value="ECO:0007669"/>
    <property type="project" value="UniProtKB-KW"/>
</dbReference>
<feature type="domain" description="Aminotransferase class V" evidence="3">
    <location>
        <begin position="46"/>
        <end position="455"/>
    </location>
</feature>
<gene>
    <name evidence="4" type="ORF">FHR92_000202</name>
</gene>
<dbReference type="InterPro" id="IPR000192">
    <property type="entry name" value="Aminotrans_V_dom"/>
</dbReference>
<dbReference type="Gene3D" id="3.40.640.10">
    <property type="entry name" value="Type I PLP-dependent aspartate aminotransferase-like (Major domain)"/>
    <property type="match status" value="1"/>
</dbReference>
<dbReference type="EMBL" id="JACJIP010000001">
    <property type="protein sequence ID" value="MBA9083759.1"/>
    <property type="molecule type" value="Genomic_DNA"/>
</dbReference>
<dbReference type="InterPro" id="IPR015422">
    <property type="entry name" value="PyrdxlP-dep_Trfase_small"/>
</dbReference>
<evidence type="ECO:0000259" key="3">
    <source>
        <dbReference type="Pfam" id="PF00266"/>
    </source>
</evidence>
<dbReference type="PANTHER" id="PTHR43586">
    <property type="entry name" value="CYSTEINE DESULFURASE"/>
    <property type="match status" value="1"/>
</dbReference>
<keyword evidence="4" id="KW-0456">Lyase</keyword>
<comment type="cofactor">
    <cofactor evidence="1">
        <name>pyridoxal 5'-phosphate</name>
        <dbReference type="ChEBI" id="CHEBI:597326"/>
    </cofactor>
</comment>
<dbReference type="Pfam" id="PF00266">
    <property type="entry name" value="Aminotran_5"/>
    <property type="match status" value="1"/>
</dbReference>
<dbReference type="Gene3D" id="3.90.1150.10">
    <property type="entry name" value="Aspartate Aminotransferase, domain 1"/>
    <property type="match status" value="1"/>
</dbReference>
<dbReference type="PANTHER" id="PTHR43586:SF8">
    <property type="entry name" value="CYSTEINE DESULFURASE 1, CHLOROPLASTIC"/>
    <property type="match status" value="1"/>
</dbReference>
<evidence type="ECO:0000256" key="2">
    <source>
        <dbReference type="ARBA" id="ARBA00022898"/>
    </source>
</evidence>
<organism evidence="4 5">
    <name type="scientific">Fontibacillus solani</name>
    <dbReference type="NCBI Taxonomy" id="1572857"/>
    <lineage>
        <taxon>Bacteria</taxon>
        <taxon>Bacillati</taxon>
        <taxon>Bacillota</taxon>
        <taxon>Bacilli</taxon>
        <taxon>Bacillales</taxon>
        <taxon>Paenibacillaceae</taxon>
        <taxon>Fontibacillus</taxon>
    </lineage>
</organism>
<dbReference type="RefSeq" id="WP_246334010.1">
    <property type="nucleotide sequence ID" value="NZ_JACJIP010000001.1"/>
</dbReference>
<dbReference type="Proteomes" id="UP000567067">
    <property type="component" value="Unassembled WGS sequence"/>
</dbReference>
<name>A0A7W3SPL7_9BACL</name>
<comment type="caution">
    <text evidence="4">The sequence shown here is derived from an EMBL/GenBank/DDBJ whole genome shotgun (WGS) entry which is preliminary data.</text>
</comment>
<dbReference type="SUPFAM" id="SSF53383">
    <property type="entry name" value="PLP-dependent transferases"/>
    <property type="match status" value="1"/>
</dbReference>
<evidence type="ECO:0000313" key="4">
    <source>
        <dbReference type="EMBL" id="MBA9083759.1"/>
    </source>
</evidence>
<evidence type="ECO:0000256" key="1">
    <source>
        <dbReference type="ARBA" id="ARBA00001933"/>
    </source>
</evidence>
<evidence type="ECO:0000313" key="5">
    <source>
        <dbReference type="Proteomes" id="UP000567067"/>
    </source>
</evidence>
<dbReference type="InterPro" id="IPR015421">
    <property type="entry name" value="PyrdxlP-dep_Trfase_major"/>
</dbReference>
<keyword evidence="5" id="KW-1185">Reference proteome</keyword>
<dbReference type="AlphaFoldDB" id="A0A7W3SPL7"/>
<dbReference type="InterPro" id="IPR015424">
    <property type="entry name" value="PyrdxlP-dep_Trfase"/>
</dbReference>
<keyword evidence="2" id="KW-0663">Pyridoxal phosphate</keyword>
<accession>A0A7W3SPL7</accession>
<reference evidence="4 5" key="1">
    <citation type="submission" date="2020-08" db="EMBL/GenBank/DDBJ databases">
        <title>Genomic Encyclopedia of Type Strains, Phase III (KMG-III): the genomes of soil and plant-associated and newly described type strains.</title>
        <authorList>
            <person name="Whitman W."/>
        </authorList>
    </citation>
    <scope>NUCLEOTIDE SEQUENCE [LARGE SCALE GENOMIC DNA]</scope>
    <source>
        <strain evidence="4 5">CECT 8693</strain>
    </source>
</reference>
<proteinExistence type="predicted"/>